<organism evidence="1 2">
    <name type="scientific">Solimicrobium silvestre</name>
    <dbReference type="NCBI Taxonomy" id="2099400"/>
    <lineage>
        <taxon>Bacteria</taxon>
        <taxon>Pseudomonadati</taxon>
        <taxon>Pseudomonadota</taxon>
        <taxon>Betaproteobacteria</taxon>
        <taxon>Burkholderiales</taxon>
        <taxon>Oxalobacteraceae</taxon>
        <taxon>Solimicrobium</taxon>
    </lineage>
</organism>
<dbReference type="EMBL" id="PUGF01000002">
    <property type="protein sequence ID" value="PRC94499.1"/>
    <property type="molecule type" value="Genomic_DNA"/>
</dbReference>
<protein>
    <submittedName>
        <fullName evidence="1">Uncharacterized protein</fullName>
    </submittedName>
</protein>
<accession>A0A2S9H3E2</accession>
<name>A0A2S9H3E2_9BURK</name>
<reference evidence="1 2" key="1">
    <citation type="submission" date="2018-02" db="EMBL/GenBank/DDBJ databases">
        <title>Solimicrobium silvestre gen. nov., sp. nov., isolated from alpine forest soil.</title>
        <authorList>
            <person name="Margesin R."/>
            <person name="Albuquerque L."/>
            <person name="Zhang D.-C."/>
            <person name="Froufe H.J.C."/>
            <person name="Severino R."/>
            <person name="Roxo I."/>
            <person name="Egas C."/>
            <person name="Da Costa M.S."/>
        </authorList>
    </citation>
    <scope>NUCLEOTIDE SEQUENCE [LARGE SCALE GENOMIC DNA]</scope>
    <source>
        <strain evidence="1 2">S20-91</strain>
    </source>
</reference>
<keyword evidence="2" id="KW-1185">Reference proteome</keyword>
<dbReference type="Proteomes" id="UP000237839">
    <property type="component" value="Unassembled WGS sequence"/>
</dbReference>
<gene>
    <name evidence="1" type="ORF">S2091_0502</name>
</gene>
<sequence>MQFCKMTDTALIFSIYSEVNSTLFIFRDVRALIIHSIQDKGMKLYLMLNVDS</sequence>
<comment type="caution">
    <text evidence="1">The sequence shown here is derived from an EMBL/GenBank/DDBJ whole genome shotgun (WGS) entry which is preliminary data.</text>
</comment>
<evidence type="ECO:0000313" key="1">
    <source>
        <dbReference type="EMBL" id="PRC94499.1"/>
    </source>
</evidence>
<dbReference type="AlphaFoldDB" id="A0A2S9H3E2"/>
<evidence type="ECO:0000313" key="2">
    <source>
        <dbReference type="Proteomes" id="UP000237839"/>
    </source>
</evidence>
<proteinExistence type="predicted"/>